<evidence type="ECO:0008006" key="4">
    <source>
        <dbReference type="Google" id="ProtNLM"/>
    </source>
</evidence>
<comment type="caution">
    <text evidence="2">The sequence shown here is derived from an EMBL/GenBank/DDBJ whole genome shotgun (WGS) entry which is preliminary data.</text>
</comment>
<evidence type="ECO:0000313" key="3">
    <source>
        <dbReference type="Proteomes" id="UP001358586"/>
    </source>
</evidence>
<dbReference type="EMBL" id="JARKNE010000013">
    <property type="protein sequence ID" value="KAK5770015.1"/>
    <property type="molecule type" value="Genomic_DNA"/>
</dbReference>
<evidence type="ECO:0000313" key="2">
    <source>
        <dbReference type="EMBL" id="KAK5770015.1"/>
    </source>
</evidence>
<keyword evidence="3" id="KW-1185">Reference proteome</keyword>
<reference evidence="2 3" key="1">
    <citation type="submission" date="2023-03" db="EMBL/GenBank/DDBJ databases">
        <title>WGS of Gossypium arboreum.</title>
        <authorList>
            <person name="Yu D."/>
        </authorList>
    </citation>
    <scope>NUCLEOTIDE SEQUENCE [LARGE SCALE GENOMIC DNA]</scope>
    <source>
        <tissue evidence="2">Leaf</tissue>
    </source>
</reference>
<gene>
    <name evidence="2" type="ORF">PVK06_046164</name>
</gene>
<accession>A0ABR0MBR3</accession>
<sequence>MAMALLSFNPLHCLLSSPVSSCTTFLPIAVLPKETKKEALPVEQLPLESKMQQIMEQKMKMKLAKKIRLPRKRLVCKRKMREKGRWPPSKMKKLKNV</sequence>
<feature type="signal peptide" evidence="1">
    <location>
        <begin position="1"/>
        <end position="21"/>
    </location>
</feature>
<protein>
    <recommendedName>
        <fullName evidence="4">50S ribosomal protein 5, chloroplastic</fullName>
    </recommendedName>
</protein>
<dbReference type="InterPro" id="IPR040307">
    <property type="entry name" value="Ribosomal_cL37"/>
</dbReference>
<name>A0ABR0MBR3_GOSAR</name>
<proteinExistence type="predicted"/>
<feature type="chain" id="PRO_5045318333" description="50S ribosomal protein 5, chloroplastic" evidence="1">
    <location>
        <begin position="22"/>
        <end position="97"/>
    </location>
</feature>
<dbReference type="CDD" id="cd23709">
    <property type="entry name" value="Psrp5_CTD"/>
    <property type="match status" value="1"/>
</dbReference>
<dbReference type="PANTHER" id="PTHR34678">
    <property type="entry name" value="50S RIBOSOMAL PROTEIN 5, CHLOROPLASTIC"/>
    <property type="match status" value="1"/>
</dbReference>
<keyword evidence="1" id="KW-0732">Signal</keyword>
<dbReference type="PANTHER" id="PTHR34678:SF1">
    <property type="entry name" value="LARGE RIBOSOMAL SUBUNIT PROTEIN CL37"/>
    <property type="match status" value="1"/>
</dbReference>
<dbReference type="Proteomes" id="UP001358586">
    <property type="component" value="Chromosome 13"/>
</dbReference>
<organism evidence="2 3">
    <name type="scientific">Gossypium arboreum</name>
    <name type="common">Tree cotton</name>
    <name type="synonym">Gossypium nanking</name>
    <dbReference type="NCBI Taxonomy" id="29729"/>
    <lineage>
        <taxon>Eukaryota</taxon>
        <taxon>Viridiplantae</taxon>
        <taxon>Streptophyta</taxon>
        <taxon>Embryophyta</taxon>
        <taxon>Tracheophyta</taxon>
        <taxon>Spermatophyta</taxon>
        <taxon>Magnoliopsida</taxon>
        <taxon>eudicotyledons</taxon>
        <taxon>Gunneridae</taxon>
        <taxon>Pentapetalae</taxon>
        <taxon>rosids</taxon>
        <taxon>malvids</taxon>
        <taxon>Malvales</taxon>
        <taxon>Malvaceae</taxon>
        <taxon>Malvoideae</taxon>
        <taxon>Gossypium</taxon>
    </lineage>
</organism>
<evidence type="ECO:0000256" key="1">
    <source>
        <dbReference type="SAM" id="SignalP"/>
    </source>
</evidence>